<dbReference type="OrthoDB" id="9806233at2"/>
<proteinExistence type="predicted"/>
<protein>
    <recommendedName>
        <fullName evidence="2">3-keto-alpha-glucoside-1,2-lyase/3-keto-2-hydroxy-glucal hydratase domain-containing protein</fullName>
    </recommendedName>
</protein>
<dbReference type="STRING" id="1073327.SAMN04488108_0169"/>
<evidence type="ECO:0000256" key="1">
    <source>
        <dbReference type="SAM" id="SignalP"/>
    </source>
</evidence>
<dbReference type="Proteomes" id="UP000184609">
    <property type="component" value="Unassembled WGS sequence"/>
</dbReference>
<sequence length="463" mass="51656">MKYKTILGLFGALAIWASACSSPQKETTSDDGWRDLFNGKDLTGWKPLGGEATFDVEDGVIVGRAVANTPNTFLVTEETFGDYIVELDLKIENLSSNSGVMARGQFDPNANDGQGRVFGYQIEADPSERAWSGGLYDEARRGWLYPLDLNPEAKSAFKMGEFNHYRIEAIGDEIKTWINGVEVAYVVDDMDATGFIGLQVHGIRNPEDAGNKTYFKNVKVKTENLDPMPFSKDIFVVNNRLNELTEYEKSKGWKLLFNGQNSDGWIGAYKESFPDHGWSITDGILTIAATDGSESTNAGDIVTTDEYSAFDLAFEFKLTEGANSGLKYFVTLSEGNSGSAIGLEYQILDDEKHPDAKMGIEGNRTLSSLYDLIKADKQSRFIKPIGEWNKGRVVVYPDNKVEHYLNGVKVVEYVRGSQEYKDLVAISKYKKWDNFGEAEKGRILLQDHGDEVSFKNIKIKELK</sequence>
<dbReference type="Pfam" id="PF06439">
    <property type="entry name" value="3keto-disac_hyd"/>
    <property type="match status" value="2"/>
</dbReference>
<accession>A0A1M7Z3Z7</accession>
<evidence type="ECO:0000313" key="4">
    <source>
        <dbReference type="Proteomes" id="UP000184609"/>
    </source>
</evidence>
<dbReference type="GO" id="GO:0016787">
    <property type="term" value="F:hydrolase activity"/>
    <property type="evidence" value="ECO:0007669"/>
    <property type="project" value="InterPro"/>
</dbReference>
<reference evidence="4" key="1">
    <citation type="submission" date="2016-12" db="EMBL/GenBank/DDBJ databases">
        <authorList>
            <person name="Varghese N."/>
            <person name="Submissions S."/>
        </authorList>
    </citation>
    <scope>NUCLEOTIDE SEQUENCE [LARGE SCALE GENOMIC DNA]</scope>
    <source>
        <strain evidence="4">DSM 25035</strain>
    </source>
</reference>
<evidence type="ECO:0000313" key="3">
    <source>
        <dbReference type="EMBL" id="SHO59532.1"/>
    </source>
</evidence>
<feature type="signal peptide" evidence="1">
    <location>
        <begin position="1"/>
        <end position="19"/>
    </location>
</feature>
<name>A0A1M7Z3Z7_9BACT</name>
<dbReference type="EMBL" id="FRXN01000001">
    <property type="protein sequence ID" value="SHO59532.1"/>
    <property type="molecule type" value="Genomic_DNA"/>
</dbReference>
<keyword evidence="4" id="KW-1185">Reference proteome</keyword>
<feature type="domain" description="3-keto-alpha-glucoside-1,2-lyase/3-keto-2-hydroxy-glucal hydratase" evidence="2">
    <location>
        <begin position="252"/>
        <end position="460"/>
    </location>
</feature>
<dbReference type="RefSeq" id="WP_073569862.1">
    <property type="nucleotide sequence ID" value="NZ_FRXN01000001.1"/>
</dbReference>
<feature type="domain" description="3-keto-alpha-glucoside-1,2-lyase/3-keto-2-hydroxy-glucal hydratase" evidence="2">
    <location>
        <begin position="32"/>
        <end position="221"/>
    </location>
</feature>
<dbReference type="AlphaFoldDB" id="A0A1M7Z3Z7"/>
<dbReference type="PROSITE" id="PS51257">
    <property type="entry name" value="PROKAR_LIPOPROTEIN"/>
    <property type="match status" value="1"/>
</dbReference>
<keyword evidence="1" id="KW-0732">Signal</keyword>
<dbReference type="Gene3D" id="2.60.120.560">
    <property type="entry name" value="Exo-inulinase, domain 1"/>
    <property type="match status" value="2"/>
</dbReference>
<feature type="chain" id="PRO_5012229875" description="3-keto-alpha-glucoside-1,2-lyase/3-keto-2-hydroxy-glucal hydratase domain-containing protein" evidence="1">
    <location>
        <begin position="20"/>
        <end position="463"/>
    </location>
</feature>
<gene>
    <name evidence="3" type="ORF">SAMN04488108_0169</name>
</gene>
<dbReference type="InterPro" id="IPR010496">
    <property type="entry name" value="AL/BT2_dom"/>
</dbReference>
<organism evidence="3 4">
    <name type="scientific">Algoriphagus zhangzhouensis</name>
    <dbReference type="NCBI Taxonomy" id="1073327"/>
    <lineage>
        <taxon>Bacteria</taxon>
        <taxon>Pseudomonadati</taxon>
        <taxon>Bacteroidota</taxon>
        <taxon>Cytophagia</taxon>
        <taxon>Cytophagales</taxon>
        <taxon>Cyclobacteriaceae</taxon>
        <taxon>Algoriphagus</taxon>
    </lineage>
</organism>
<evidence type="ECO:0000259" key="2">
    <source>
        <dbReference type="Pfam" id="PF06439"/>
    </source>
</evidence>